<evidence type="ECO:0000313" key="2">
    <source>
        <dbReference type="Proteomes" id="UP001066276"/>
    </source>
</evidence>
<name>A0AAV7PI70_PLEWA</name>
<keyword evidence="2" id="KW-1185">Reference proteome</keyword>
<dbReference type="Proteomes" id="UP001066276">
    <property type="component" value="Chromosome 7"/>
</dbReference>
<dbReference type="AlphaFoldDB" id="A0AAV7PI70"/>
<comment type="caution">
    <text evidence="1">The sequence shown here is derived from an EMBL/GenBank/DDBJ whole genome shotgun (WGS) entry which is preliminary data.</text>
</comment>
<reference evidence="1" key="1">
    <citation type="journal article" date="2022" name="bioRxiv">
        <title>Sequencing and chromosome-scale assembly of the giantPleurodeles waltlgenome.</title>
        <authorList>
            <person name="Brown T."/>
            <person name="Elewa A."/>
            <person name="Iarovenko S."/>
            <person name="Subramanian E."/>
            <person name="Araus A.J."/>
            <person name="Petzold A."/>
            <person name="Susuki M."/>
            <person name="Suzuki K.-i.T."/>
            <person name="Hayashi T."/>
            <person name="Toyoda A."/>
            <person name="Oliveira C."/>
            <person name="Osipova E."/>
            <person name="Leigh N.D."/>
            <person name="Simon A."/>
            <person name="Yun M.H."/>
        </authorList>
    </citation>
    <scope>NUCLEOTIDE SEQUENCE</scope>
    <source>
        <strain evidence="1">20211129_DDA</strain>
        <tissue evidence="1">Liver</tissue>
    </source>
</reference>
<dbReference type="EMBL" id="JANPWB010000011">
    <property type="protein sequence ID" value="KAJ1126544.1"/>
    <property type="molecule type" value="Genomic_DNA"/>
</dbReference>
<organism evidence="1 2">
    <name type="scientific">Pleurodeles waltl</name>
    <name type="common">Iberian ribbed newt</name>
    <dbReference type="NCBI Taxonomy" id="8319"/>
    <lineage>
        <taxon>Eukaryota</taxon>
        <taxon>Metazoa</taxon>
        <taxon>Chordata</taxon>
        <taxon>Craniata</taxon>
        <taxon>Vertebrata</taxon>
        <taxon>Euteleostomi</taxon>
        <taxon>Amphibia</taxon>
        <taxon>Batrachia</taxon>
        <taxon>Caudata</taxon>
        <taxon>Salamandroidea</taxon>
        <taxon>Salamandridae</taxon>
        <taxon>Pleurodelinae</taxon>
        <taxon>Pleurodeles</taxon>
    </lineage>
</organism>
<gene>
    <name evidence="1" type="ORF">NDU88_004951</name>
</gene>
<protein>
    <submittedName>
        <fullName evidence="1">Uncharacterized protein</fullName>
    </submittedName>
</protein>
<evidence type="ECO:0000313" key="1">
    <source>
        <dbReference type="EMBL" id="KAJ1126544.1"/>
    </source>
</evidence>
<proteinExistence type="predicted"/>
<accession>A0AAV7PI70</accession>
<sequence length="113" mass="13389">MERGRAAKYVFIESSNMSADQPDPRQGRRYNHYQQSYIETHLEEMRFSNESLDHSDEEISAPSRQIYGSFISCHIRLKLPLPRYRYVDVLTLRARERKTTLKSSEVCFRNEGI</sequence>